<dbReference type="SUPFAM" id="SSF53850">
    <property type="entry name" value="Periplasmic binding protein-like II"/>
    <property type="match status" value="1"/>
</dbReference>
<proteinExistence type="predicted"/>
<dbReference type="Proteomes" id="UP000325607">
    <property type="component" value="Unassembled WGS sequence"/>
</dbReference>
<sequence length="289" mass="32357">MLPEPPGFNAMRRLFRGVGFLKSSPIRTALGFLLPALAMLWGLPVQAAQLVRVGAAHFPPYTVRPESGADTGLLPQLIEALNTSQSDYQFVLVPTSIPRRFGDFKQGRVDMAIFENPQWGWAEIPHTTVDMGLEDAEIFVAQRSPDGHTVRQQTYFADLLGKRLALFSGYHYEFADFIADPKLLAKNYNATLTYSHDSNLLMVLRGRADIALVTRSYLSDYLLRNEKVANQLLVSERVDQIYHHYAILRPAAPISGVAFGKLLQRLRDDGQMLKIFDPYQIAVVPVPGN</sequence>
<evidence type="ECO:0008006" key="3">
    <source>
        <dbReference type="Google" id="ProtNLM"/>
    </source>
</evidence>
<accession>A0A5E6URR0</accession>
<dbReference type="EMBL" id="CABVGX010000027">
    <property type="protein sequence ID" value="VVN03406.1"/>
    <property type="molecule type" value="Genomic_DNA"/>
</dbReference>
<evidence type="ECO:0000313" key="1">
    <source>
        <dbReference type="EMBL" id="VVN03406.1"/>
    </source>
</evidence>
<organism evidence="1 2">
    <name type="scientific">Pseudomonas fluorescens</name>
    <dbReference type="NCBI Taxonomy" id="294"/>
    <lineage>
        <taxon>Bacteria</taxon>
        <taxon>Pseudomonadati</taxon>
        <taxon>Pseudomonadota</taxon>
        <taxon>Gammaproteobacteria</taxon>
        <taxon>Pseudomonadales</taxon>
        <taxon>Pseudomonadaceae</taxon>
        <taxon>Pseudomonas</taxon>
    </lineage>
</organism>
<reference evidence="1 2" key="1">
    <citation type="submission" date="2019-09" db="EMBL/GenBank/DDBJ databases">
        <authorList>
            <person name="Chandra G."/>
            <person name="Truman W A."/>
        </authorList>
    </citation>
    <scope>NUCLEOTIDE SEQUENCE [LARGE SCALE GENOMIC DNA]</scope>
    <source>
        <strain evidence="1">PS645</strain>
    </source>
</reference>
<evidence type="ECO:0000313" key="2">
    <source>
        <dbReference type="Proteomes" id="UP000325607"/>
    </source>
</evidence>
<gene>
    <name evidence="1" type="ORF">PS645_03409</name>
</gene>
<protein>
    <recommendedName>
        <fullName evidence="3">Solute-binding protein family 3/N-terminal domain-containing protein</fullName>
    </recommendedName>
</protein>
<dbReference type="AlphaFoldDB" id="A0A5E6URR0"/>
<dbReference type="Gene3D" id="3.40.190.10">
    <property type="entry name" value="Periplasmic binding protein-like II"/>
    <property type="match status" value="2"/>
</dbReference>
<name>A0A5E6URR0_PSEFL</name>